<dbReference type="EMBL" id="OC004314">
    <property type="protein sequence ID" value="CAD7264335.1"/>
    <property type="molecule type" value="Genomic_DNA"/>
</dbReference>
<accession>A0A7R9G2C8</accession>
<feature type="compositionally biased region" description="Basic and acidic residues" evidence="4">
    <location>
        <begin position="1"/>
        <end position="12"/>
    </location>
</feature>
<dbReference type="SUPFAM" id="SSF57850">
    <property type="entry name" value="RING/U-box"/>
    <property type="match status" value="1"/>
</dbReference>
<dbReference type="GO" id="GO:0008270">
    <property type="term" value="F:zinc ion binding"/>
    <property type="evidence" value="ECO:0007669"/>
    <property type="project" value="UniProtKB-KW"/>
</dbReference>
<feature type="domain" description="E3 ubiquitin-protein ligase Sina-like RING finger" evidence="5">
    <location>
        <begin position="151"/>
        <end position="185"/>
    </location>
</feature>
<keyword evidence="2" id="KW-0863">Zinc-finger</keyword>
<gene>
    <name evidence="6" type="ORF">TSIB3V08_LOCUS8389</name>
</gene>
<evidence type="ECO:0000256" key="2">
    <source>
        <dbReference type="ARBA" id="ARBA00022771"/>
    </source>
</evidence>
<name>A0A7R9G2C8_TIMSH</name>
<evidence type="ECO:0000256" key="4">
    <source>
        <dbReference type="SAM" id="MobiDB-lite"/>
    </source>
</evidence>
<dbReference type="InterPro" id="IPR049548">
    <property type="entry name" value="Sina-like_RING"/>
</dbReference>
<dbReference type="Pfam" id="PF21362">
    <property type="entry name" value="Sina_RING"/>
    <property type="match status" value="1"/>
</dbReference>
<feature type="region of interest" description="Disordered" evidence="4">
    <location>
        <begin position="1"/>
        <end position="105"/>
    </location>
</feature>
<dbReference type="InterPro" id="IPR004162">
    <property type="entry name" value="SINA-like_animal"/>
</dbReference>
<evidence type="ECO:0000256" key="1">
    <source>
        <dbReference type="ARBA" id="ARBA00022723"/>
    </source>
</evidence>
<evidence type="ECO:0000313" key="6">
    <source>
        <dbReference type="EMBL" id="CAD7264335.1"/>
    </source>
</evidence>
<reference evidence="6" key="1">
    <citation type="submission" date="2020-11" db="EMBL/GenBank/DDBJ databases">
        <authorList>
            <person name="Tran Van P."/>
        </authorList>
    </citation>
    <scope>NUCLEOTIDE SEQUENCE</scope>
</reference>
<proteinExistence type="predicted"/>
<dbReference type="CDD" id="cd16571">
    <property type="entry name" value="RING-HC_SIAHs"/>
    <property type="match status" value="1"/>
</dbReference>
<evidence type="ECO:0000256" key="3">
    <source>
        <dbReference type="ARBA" id="ARBA00022833"/>
    </source>
</evidence>
<dbReference type="AlphaFoldDB" id="A0A7R9G2C8"/>
<dbReference type="GO" id="GO:0043161">
    <property type="term" value="P:proteasome-mediated ubiquitin-dependent protein catabolic process"/>
    <property type="evidence" value="ECO:0007669"/>
    <property type="project" value="TreeGrafter"/>
</dbReference>
<dbReference type="GO" id="GO:0031624">
    <property type="term" value="F:ubiquitin conjugating enzyme binding"/>
    <property type="evidence" value="ECO:0007669"/>
    <property type="project" value="TreeGrafter"/>
</dbReference>
<evidence type="ECO:0000259" key="5">
    <source>
        <dbReference type="Pfam" id="PF21362"/>
    </source>
</evidence>
<dbReference type="Gene3D" id="3.30.40.10">
    <property type="entry name" value="Zinc/RING finger domain, C3HC4 (zinc finger)"/>
    <property type="match status" value="1"/>
</dbReference>
<dbReference type="GO" id="GO:0061630">
    <property type="term" value="F:ubiquitin protein ligase activity"/>
    <property type="evidence" value="ECO:0007669"/>
    <property type="project" value="TreeGrafter"/>
</dbReference>
<keyword evidence="3" id="KW-0862">Zinc</keyword>
<organism evidence="6">
    <name type="scientific">Timema shepardi</name>
    <name type="common">Walking stick</name>
    <dbReference type="NCBI Taxonomy" id="629360"/>
    <lineage>
        <taxon>Eukaryota</taxon>
        <taxon>Metazoa</taxon>
        <taxon>Ecdysozoa</taxon>
        <taxon>Arthropoda</taxon>
        <taxon>Hexapoda</taxon>
        <taxon>Insecta</taxon>
        <taxon>Pterygota</taxon>
        <taxon>Neoptera</taxon>
        <taxon>Polyneoptera</taxon>
        <taxon>Phasmatodea</taxon>
        <taxon>Timematodea</taxon>
        <taxon>Timematoidea</taxon>
        <taxon>Timematidae</taxon>
        <taxon>Timema</taxon>
    </lineage>
</organism>
<dbReference type="GO" id="GO:0005737">
    <property type="term" value="C:cytoplasm"/>
    <property type="evidence" value="ECO:0007669"/>
    <property type="project" value="TreeGrafter"/>
</dbReference>
<sequence length="242" mass="27723">MSDSRKIKESKAWHTNLTSRRPRQAPDDRDTLPTSSRLPRHAPEDRNKVPTTATSSRRPRHAPDDRDKLPTTATRSRQAPYDRDKLPTTATSFRRPQHAPDDRNKLPMIGALPTFSLGLRNICLDFSAYDAVVCRNTEPDRAADLKRSFECPICLVFMNAHIYQCKNGHSLCGPCRDKLVDCPTCQEKYIDVRNYLAEQIFAAFDRYLENKEEKPVNDQIKICESEENATLTKEDTSFKEVP</sequence>
<dbReference type="InterPro" id="IPR013083">
    <property type="entry name" value="Znf_RING/FYVE/PHD"/>
</dbReference>
<keyword evidence="1" id="KW-0479">Metal-binding</keyword>
<protein>
    <recommendedName>
        <fullName evidence="5">E3 ubiquitin-protein ligase Sina-like RING finger domain-containing protein</fullName>
    </recommendedName>
</protein>
<dbReference type="PANTHER" id="PTHR45877:SF2">
    <property type="entry name" value="E3 UBIQUITIN-PROTEIN LIGASE SINA-RELATED"/>
    <property type="match status" value="1"/>
</dbReference>
<dbReference type="PANTHER" id="PTHR45877">
    <property type="entry name" value="E3 UBIQUITIN-PROTEIN LIGASE SIAH2"/>
    <property type="match status" value="1"/>
</dbReference>